<evidence type="ECO:0000256" key="3">
    <source>
        <dbReference type="ARBA" id="ARBA00022723"/>
    </source>
</evidence>
<evidence type="ECO:0000256" key="5">
    <source>
        <dbReference type="ARBA" id="ARBA00023002"/>
    </source>
</evidence>
<keyword evidence="9" id="KW-1185">Reference proteome</keyword>
<dbReference type="Gene3D" id="3.60.130.10">
    <property type="entry name" value="Clavaminate synthase-like"/>
    <property type="match status" value="1"/>
</dbReference>
<evidence type="ECO:0000256" key="6">
    <source>
        <dbReference type="ARBA" id="ARBA00023004"/>
    </source>
</evidence>
<keyword evidence="3" id="KW-0479">Metal-binding</keyword>
<feature type="domain" description="TauD/TfdA-like" evidence="7">
    <location>
        <begin position="64"/>
        <end position="402"/>
    </location>
</feature>
<accession>A0AAN7ZEI3</accession>
<dbReference type="SUPFAM" id="SSF51197">
    <property type="entry name" value="Clavaminate synthase-like"/>
    <property type="match status" value="1"/>
</dbReference>
<evidence type="ECO:0000313" key="9">
    <source>
        <dbReference type="Proteomes" id="UP001305414"/>
    </source>
</evidence>
<dbReference type="AlphaFoldDB" id="A0AAN7ZEI3"/>
<dbReference type="InterPro" id="IPR051178">
    <property type="entry name" value="TfdA_dioxygenase"/>
</dbReference>
<keyword evidence="6" id="KW-0408">Iron</keyword>
<dbReference type="GO" id="GO:0046872">
    <property type="term" value="F:metal ion binding"/>
    <property type="evidence" value="ECO:0007669"/>
    <property type="project" value="UniProtKB-KW"/>
</dbReference>
<comment type="similarity">
    <text evidence="2">Belongs to the TfdA dioxygenase family.</text>
</comment>
<dbReference type="Pfam" id="PF02668">
    <property type="entry name" value="TauD"/>
    <property type="match status" value="1"/>
</dbReference>
<dbReference type="EMBL" id="JAWHQM010000067">
    <property type="protein sequence ID" value="KAK5636338.1"/>
    <property type="molecule type" value="Genomic_DNA"/>
</dbReference>
<evidence type="ECO:0000256" key="1">
    <source>
        <dbReference type="ARBA" id="ARBA00001954"/>
    </source>
</evidence>
<reference evidence="8 9" key="1">
    <citation type="submission" date="2023-10" db="EMBL/GenBank/DDBJ databases">
        <title>Draft genome sequence of Xylaria bambusicola isolate GMP-LS, the root and basal stem rot pathogen of sugarcane in Indonesia.</title>
        <authorList>
            <person name="Selvaraj P."/>
            <person name="Muralishankar V."/>
            <person name="Muruganantham S."/>
            <person name="Sp S."/>
            <person name="Haryani S."/>
            <person name="Lau K.J.X."/>
            <person name="Naqvi N.I."/>
        </authorList>
    </citation>
    <scope>NUCLEOTIDE SEQUENCE [LARGE SCALE GENOMIC DNA]</scope>
    <source>
        <strain evidence="8">GMP-LS</strain>
    </source>
</reference>
<evidence type="ECO:0000256" key="2">
    <source>
        <dbReference type="ARBA" id="ARBA00005896"/>
    </source>
</evidence>
<evidence type="ECO:0000256" key="4">
    <source>
        <dbReference type="ARBA" id="ARBA00022964"/>
    </source>
</evidence>
<comment type="caution">
    <text evidence="8">The sequence shown here is derived from an EMBL/GenBank/DDBJ whole genome shotgun (WGS) entry which is preliminary data.</text>
</comment>
<keyword evidence="5" id="KW-0560">Oxidoreductase</keyword>
<comment type="cofactor">
    <cofactor evidence="1">
        <name>Fe(2+)</name>
        <dbReference type="ChEBI" id="CHEBI:29033"/>
    </cofactor>
</comment>
<dbReference type="GO" id="GO:0051213">
    <property type="term" value="F:dioxygenase activity"/>
    <property type="evidence" value="ECO:0007669"/>
    <property type="project" value="UniProtKB-KW"/>
</dbReference>
<dbReference type="InterPro" id="IPR042098">
    <property type="entry name" value="TauD-like_sf"/>
</dbReference>
<dbReference type="Proteomes" id="UP001305414">
    <property type="component" value="Unassembled WGS sequence"/>
</dbReference>
<evidence type="ECO:0000259" key="7">
    <source>
        <dbReference type="Pfam" id="PF02668"/>
    </source>
</evidence>
<evidence type="ECO:0000313" key="8">
    <source>
        <dbReference type="EMBL" id="KAK5636338.1"/>
    </source>
</evidence>
<organism evidence="8 9">
    <name type="scientific">Xylaria bambusicola</name>
    <dbReference type="NCBI Taxonomy" id="326684"/>
    <lineage>
        <taxon>Eukaryota</taxon>
        <taxon>Fungi</taxon>
        <taxon>Dikarya</taxon>
        <taxon>Ascomycota</taxon>
        <taxon>Pezizomycotina</taxon>
        <taxon>Sordariomycetes</taxon>
        <taxon>Xylariomycetidae</taxon>
        <taxon>Xylariales</taxon>
        <taxon>Xylariaceae</taxon>
        <taxon>Xylaria</taxon>
    </lineage>
</organism>
<keyword evidence="4" id="KW-0223">Dioxygenase</keyword>
<dbReference type="InterPro" id="IPR003819">
    <property type="entry name" value="TauD/TfdA-like"/>
</dbReference>
<proteinExistence type="inferred from homology"/>
<name>A0AAN7ZEI3_9PEZI</name>
<dbReference type="PANTHER" id="PTHR43779">
    <property type="entry name" value="DIOXYGENASE RV0097-RELATED"/>
    <property type="match status" value="1"/>
</dbReference>
<dbReference type="PANTHER" id="PTHR43779:SF2">
    <property type="entry name" value="ALPHA-KETOGLUTARATE-DEPENDENT XANTHINE DIOXYGENASE XAN1"/>
    <property type="match status" value="1"/>
</dbReference>
<protein>
    <recommendedName>
        <fullName evidence="7">TauD/TfdA-like domain-containing protein</fullName>
    </recommendedName>
</protein>
<sequence length="423" mass="47036">MMSLPAGGAGAYLMASWKSHAPFHWLYIITYVQLVGTHITLLDCTMTSIIVEPLRFPEGSGINFGAAVSNVDIENLTDDDFAVIRDALFTHQILVFKNQGHVSPKAQFKLTQRFDPAGGSSYGHGKTIDAKRSILHPDLKTIPHQPQVQVIGNGRVASYEGLTDFQLRHPHHKTFHATSIPEPEDLDFTRFYRWHIDAALYGELAPPVVTTLLAVKVPGGRRQICRYDDETGDVLDVPLGTTAFVSGYTMYNSLSEEDKKFARETKVEYAPHPYVWMSSAKSRSDGLGLLSQGLEVPIEELPPHTREETQILPLCWRNPVTGKLALQVHPSAVRKLHLADGTAIDDLAEVRNIVHRLQRPGISPKYVYPHDWEQGDLVLFHNRGLLHSVVGAFAEDEVRLFRQCNIAASQFPEGPLPTATVTA</sequence>
<gene>
    <name evidence="8" type="ORF">RRF57_012050</name>
</gene>